<keyword evidence="3" id="KW-0238">DNA-binding</keyword>
<evidence type="ECO:0000256" key="2">
    <source>
        <dbReference type="ARBA" id="ARBA00023015"/>
    </source>
</evidence>
<dbReference type="CDD" id="cd12148">
    <property type="entry name" value="fungal_TF_MHR"/>
    <property type="match status" value="1"/>
</dbReference>
<dbReference type="InterPro" id="IPR051711">
    <property type="entry name" value="Stress_Response_Reg"/>
</dbReference>
<dbReference type="GO" id="GO:0045944">
    <property type="term" value="P:positive regulation of transcription by RNA polymerase II"/>
    <property type="evidence" value="ECO:0007669"/>
    <property type="project" value="TreeGrafter"/>
</dbReference>
<dbReference type="PANTHER" id="PTHR47540">
    <property type="entry name" value="THIAMINE REPRESSIBLE GENES REGULATORY PROTEIN THI5"/>
    <property type="match status" value="1"/>
</dbReference>
<evidence type="ECO:0000256" key="5">
    <source>
        <dbReference type="ARBA" id="ARBA00023242"/>
    </source>
</evidence>
<keyword evidence="2" id="KW-0805">Transcription regulation</keyword>
<dbReference type="SMART" id="SM00906">
    <property type="entry name" value="Fungal_trans"/>
    <property type="match status" value="1"/>
</dbReference>
<organism evidence="7 8">
    <name type="scientific">Talaromyces pinophilus</name>
    <name type="common">Penicillium pinophilum</name>
    <dbReference type="NCBI Taxonomy" id="128442"/>
    <lineage>
        <taxon>Eukaryota</taxon>
        <taxon>Fungi</taxon>
        <taxon>Dikarya</taxon>
        <taxon>Ascomycota</taxon>
        <taxon>Pezizomycotina</taxon>
        <taxon>Eurotiomycetes</taxon>
        <taxon>Eurotiomycetidae</taxon>
        <taxon>Eurotiales</taxon>
        <taxon>Trichocomaceae</taxon>
        <taxon>Talaromyces</taxon>
        <taxon>Talaromyces sect. Talaromyces</taxon>
    </lineage>
</organism>
<sequence>MIVLATLMYRELLLKVLSVYECLVLAIGAEMLSTNTESHPTHIALTPHGGPEEDSVQPASRTFQENFDLANIAVRETPSRASPEPITDLQGQYVGPASGLSFLARVRKRLHHGDHTPSSFTFGDAPMEEYDPTPSIMISTEDSARLLEKFFDFTIPIDRIVHRPTVEEWLEQFQQTMGAMRDTIYAPAQRAILWMIFSMAQEHMIHSVPGRGKDRSIQYFLAADYQLSKERGTVNLASVQARLYQCFWLLSRSRVNHCWGLFGTAARLALALGLHRKQFKSRDRLSDHIDLECRRRTFWSAYCLDVHLSLTLGRPKIFHDEDIDQELPSDADDMNLRANLLTPAAAYGLHRILSLILRDLYSIRFVSTIDQCTLAAHYSTMLQQWRDDLPGSLRMDLGNSTPFIPIFQRQRDVLNYTYWHAVILTNRPLLLKGFNTSEDDGTRIAFEKYKAKIQDGVDKCLQAALSVTNRVCQMFQGGLMFRSFWGTCYYGFTASAVLFVYTIQQASSPAEVYHQYFDAATRCQNNLATFRENSSLVERYILVLEELQQEAIRQIERQSSPSDWSMPTSQMEGIASEYANILGVRIPLSAAGYEDMISAPADIATWMQFESLDVPSFTGLNPITRH</sequence>
<evidence type="ECO:0000313" key="8">
    <source>
        <dbReference type="Proteomes" id="UP000053095"/>
    </source>
</evidence>
<reference evidence="8" key="1">
    <citation type="journal article" date="2015" name="Genome Announc.">
        <title>Draft genome sequence of Talaromyces cellulolyticus strain Y-94, a source of lignocellulosic biomass-degrading enzymes.</title>
        <authorList>
            <person name="Fujii T."/>
            <person name="Koike H."/>
            <person name="Sawayama S."/>
            <person name="Yano S."/>
            <person name="Inoue H."/>
        </authorList>
    </citation>
    <scope>NUCLEOTIDE SEQUENCE [LARGE SCALE GENOMIC DNA]</scope>
    <source>
        <strain evidence="8">Y-94</strain>
    </source>
</reference>
<evidence type="ECO:0000256" key="4">
    <source>
        <dbReference type="ARBA" id="ARBA00023163"/>
    </source>
</evidence>
<evidence type="ECO:0000256" key="1">
    <source>
        <dbReference type="ARBA" id="ARBA00004123"/>
    </source>
</evidence>
<evidence type="ECO:0000259" key="6">
    <source>
        <dbReference type="SMART" id="SM00906"/>
    </source>
</evidence>
<evidence type="ECO:0000256" key="3">
    <source>
        <dbReference type="ARBA" id="ARBA00023125"/>
    </source>
</evidence>
<dbReference type="EMBL" id="DF933846">
    <property type="protein sequence ID" value="GAM43458.1"/>
    <property type="molecule type" value="Genomic_DNA"/>
</dbReference>
<dbReference type="GO" id="GO:0005634">
    <property type="term" value="C:nucleus"/>
    <property type="evidence" value="ECO:0007669"/>
    <property type="project" value="UniProtKB-SubCell"/>
</dbReference>
<gene>
    <name evidence="7" type="ORF">TCE0_050f18290</name>
</gene>
<feature type="domain" description="Xylanolytic transcriptional activator regulatory" evidence="6">
    <location>
        <begin position="258"/>
        <end position="334"/>
    </location>
</feature>
<proteinExistence type="predicted"/>
<protein>
    <recommendedName>
        <fullName evidence="6">Xylanolytic transcriptional activator regulatory domain-containing protein</fullName>
    </recommendedName>
</protein>
<dbReference type="GO" id="GO:0006351">
    <property type="term" value="P:DNA-templated transcription"/>
    <property type="evidence" value="ECO:0007669"/>
    <property type="project" value="InterPro"/>
</dbReference>
<name>A0A0B8N7D2_TALPI</name>
<comment type="subcellular location">
    <subcellularLocation>
        <location evidence="1">Nucleus</location>
    </subcellularLocation>
</comment>
<keyword evidence="8" id="KW-1185">Reference proteome</keyword>
<evidence type="ECO:0000313" key="7">
    <source>
        <dbReference type="EMBL" id="GAM43458.1"/>
    </source>
</evidence>
<dbReference type="AlphaFoldDB" id="A0A0B8N7D2"/>
<accession>A0A0B8N7D2</accession>
<dbReference type="Proteomes" id="UP000053095">
    <property type="component" value="Unassembled WGS sequence"/>
</dbReference>
<dbReference type="Pfam" id="PF04082">
    <property type="entry name" value="Fungal_trans"/>
    <property type="match status" value="1"/>
</dbReference>
<dbReference type="GO" id="GO:0008270">
    <property type="term" value="F:zinc ion binding"/>
    <property type="evidence" value="ECO:0007669"/>
    <property type="project" value="InterPro"/>
</dbReference>
<dbReference type="PANTHER" id="PTHR47540:SF3">
    <property type="entry name" value="ZN(II)2CYS6 TRANSCRIPTION FACTOR (EUROFUNG)"/>
    <property type="match status" value="1"/>
</dbReference>
<dbReference type="GO" id="GO:0043565">
    <property type="term" value="F:sequence-specific DNA binding"/>
    <property type="evidence" value="ECO:0007669"/>
    <property type="project" value="TreeGrafter"/>
</dbReference>
<keyword evidence="5" id="KW-0539">Nucleus</keyword>
<dbReference type="InterPro" id="IPR007219">
    <property type="entry name" value="XnlR_reg_dom"/>
</dbReference>
<keyword evidence="4" id="KW-0804">Transcription</keyword>